<evidence type="ECO:0000256" key="2">
    <source>
        <dbReference type="SAM" id="MobiDB-lite"/>
    </source>
</evidence>
<evidence type="ECO:0000313" key="4">
    <source>
        <dbReference type="Proteomes" id="UP001151516"/>
    </source>
</evidence>
<feature type="region of interest" description="Disordered" evidence="2">
    <location>
        <begin position="72"/>
        <end position="94"/>
    </location>
</feature>
<reference evidence="3" key="1">
    <citation type="submission" date="2022-07" db="EMBL/GenBank/DDBJ databases">
        <title>Phylogenomic reconstructions and comparative analyses of Kickxellomycotina fungi.</title>
        <authorList>
            <person name="Reynolds N.K."/>
            <person name="Stajich J.E."/>
            <person name="Barry K."/>
            <person name="Grigoriev I.V."/>
            <person name="Crous P."/>
            <person name="Smith M.E."/>
        </authorList>
    </citation>
    <scope>NUCLEOTIDE SEQUENCE</scope>
    <source>
        <strain evidence="3">CBS 109367</strain>
    </source>
</reference>
<protein>
    <submittedName>
        <fullName evidence="3">NuA4 histone acetyltransferase subunit</fullName>
    </submittedName>
</protein>
<dbReference type="SUPFAM" id="SSF53067">
    <property type="entry name" value="Actin-like ATPase domain"/>
    <property type="match status" value="2"/>
</dbReference>
<sequence>MPTYGGDEVNALVIDVGSTWTRAGFAGEDLPQALFPSQVGYIESEEDVADLPEEPKAASPRPIDTDVEMGDATAAADAQKQQAEGDSRVAEKGETRKQKVRKYFVGDTESSTWRSGMEIGGPLEHGLVSDWDVYEKIWEYAFKSRLHVRPEEHPVMVSEAAWNTAPLRAKLVEMAFEKFNSPAFFVCKTPVLSAFGVGKHTALVVDVGGQMTSTCAVYEGFCLTKSLVKQEVGGELISEQILERLKDEYKYEPTPLFDIKSKAPVDTLQQPVVNRYGREGTTASFLHDMRLRAVQEFKESVCEFIERPYDAALVNSKPLKPFEFADGFNVSVGALRYAAPEIMFNPNQFLTRRPKRLENVSLMGVHEMAVRSVLTSDVDLRPQLLNNVVLSGGSSLFPCFSDRIAVMLQDACPGSRIKYYSLNSKTERKSTAWLGGSILASLGTFHQLWISRAEYDEQGASVVDKKCQ</sequence>
<accession>A0A9W8GR88</accession>
<dbReference type="InterPro" id="IPR004000">
    <property type="entry name" value="Actin"/>
</dbReference>
<feature type="region of interest" description="Disordered" evidence="2">
    <location>
        <begin position="46"/>
        <end position="65"/>
    </location>
</feature>
<dbReference type="CDD" id="cd13395">
    <property type="entry name" value="ASKHA_NBD_Arp4_ACTL6-like"/>
    <property type="match status" value="1"/>
</dbReference>
<dbReference type="Gene3D" id="3.90.640.10">
    <property type="entry name" value="Actin, Chain A, domain 4"/>
    <property type="match status" value="1"/>
</dbReference>
<comment type="similarity">
    <text evidence="1">Belongs to the actin family.</text>
</comment>
<proteinExistence type="inferred from homology"/>
<organism evidence="3 4">
    <name type="scientific">Coemansia spiralis</name>
    <dbReference type="NCBI Taxonomy" id="417178"/>
    <lineage>
        <taxon>Eukaryota</taxon>
        <taxon>Fungi</taxon>
        <taxon>Fungi incertae sedis</taxon>
        <taxon>Zoopagomycota</taxon>
        <taxon>Kickxellomycotina</taxon>
        <taxon>Kickxellomycetes</taxon>
        <taxon>Kickxellales</taxon>
        <taxon>Kickxellaceae</taxon>
        <taxon>Coemansia</taxon>
    </lineage>
</organism>
<name>A0A9W8GR88_9FUNG</name>
<dbReference type="InterPro" id="IPR004001">
    <property type="entry name" value="Actin_CS"/>
</dbReference>
<dbReference type="Proteomes" id="UP001151516">
    <property type="component" value="Unassembled WGS sequence"/>
</dbReference>
<gene>
    <name evidence="3" type="primary">ARP4</name>
    <name evidence="3" type="ORF">IWW39_000690</name>
</gene>
<dbReference type="EMBL" id="JANBTX010000011">
    <property type="protein sequence ID" value="KAJ2690443.1"/>
    <property type="molecule type" value="Genomic_DNA"/>
</dbReference>
<dbReference type="OrthoDB" id="5132116at2759"/>
<evidence type="ECO:0000256" key="1">
    <source>
        <dbReference type="RuleBase" id="RU000487"/>
    </source>
</evidence>
<feature type="compositionally biased region" description="Basic and acidic residues" evidence="2">
    <location>
        <begin position="83"/>
        <end position="94"/>
    </location>
</feature>
<dbReference type="Pfam" id="PF00022">
    <property type="entry name" value="Actin"/>
    <property type="match status" value="1"/>
</dbReference>
<comment type="caution">
    <text evidence="3">The sequence shown here is derived from an EMBL/GenBank/DDBJ whole genome shotgun (WGS) entry which is preliminary data.</text>
</comment>
<dbReference type="Gene3D" id="3.30.420.40">
    <property type="match status" value="4"/>
</dbReference>
<feature type="compositionally biased region" description="Low complexity" evidence="2">
    <location>
        <begin position="72"/>
        <end position="82"/>
    </location>
</feature>
<dbReference type="FunFam" id="3.30.420.40:FF:000058">
    <property type="entry name" value="Putative actin-related protein 5"/>
    <property type="match status" value="1"/>
</dbReference>
<evidence type="ECO:0000313" key="3">
    <source>
        <dbReference type="EMBL" id="KAJ2690443.1"/>
    </source>
</evidence>
<dbReference type="PROSITE" id="PS00432">
    <property type="entry name" value="ACTINS_2"/>
    <property type="match status" value="1"/>
</dbReference>
<dbReference type="AlphaFoldDB" id="A0A9W8GR88"/>
<dbReference type="PANTHER" id="PTHR11937">
    <property type="entry name" value="ACTIN"/>
    <property type="match status" value="1"/>
</dbReference>
<keyword evidence="4" id="KW-1185">Reference proteome</keyword>
<dbReference type="SMART" id="SM00268">
    <property type="entry name" value="ACTIN"/>
    <property type="match status" value="1"/>
</dbReference>
<dbReference type="InterPro" id="IPR043129">
    <property type="entry name" value="ATPase_NBD"/>
</dbReference>